<dbReference type="Pfam" id="PF15463">
    <property type="entry name" value="ECM11"/>
    <property type="match status" value="1"/>
</dbReference>
<dbReference type="HOGENOM" id="CLU_542884_0_0_1"/>
<dbReference type="PANTHER" id="PTHR28244">
    <property type="entry name" value="RNA POLYMERASE I-SPECIFIC TRANSCRIPTION INITIATION FACTOR RRN11"/>
    <property type="match status" value="1"/>
</dbReference>
<feature type="region of interest" description="Disordered" evidence="1">
    <location>
        <begin position="331"/>
        <end position="355"/>
    </location>
</feature>
<dbReference type="GO" id="GO:0017025">
    <property type="term" value="F:TBP-class protein binding"/>
    <property type="evidence" value="ECO:0007669"/>
    <property type="project" value="TreeGrafter"/>
</dbReference>
<name>A0A074WKM7_9PEZI</name>
<gene>
    <name evidence="3" type="ORF">M436DRAFT_81118</name>
</gene>
<feature type="compositionally biased region" description="Acidic residues" evidence="1">
    <location>
        <begin position="42"/>
        <end position="55"/>
    </location>
</feature>
<dbReference type="GO" id="GO:0070860">
    <property type="term" value="C:RNA polymerase I core factor complex"/>
    <property type="evidence" value="ECO:0007669"/>
    <property type="project" value="TreeGrafter"/>
</dbReference>
<dbReference type="AlphaFoldDB" id="A0A074WKM7"/>
<dbReference type="Proteomes" id="UP000027730">
    <property type="component" value="Unassembled WGS sequence"/>
</dbReference>
<dbReference type="InterPro" id="IPR029178">
    <property type="entry name" value="Ecm11_C"/>
</dbReference>
<feature type="domain" description="Extracellular mutant protein 11 C-terminal" evidence="2">
    <location>
        <begin position="318"/>
        <end position="449"/>
    </location>
</feature>
<feature type="compositionally biased region" description="Basic residues" evidence="1">
    <location>
        <begin position="186"/>
        <end position="198"/>
    </location>
</feature>
<feature type="region of interest" description="Disordered" evidence="1">
    <location>
        <begin position="260"/>
        <end position="302"/>
    </location>
</feature>
<dbReference type="GO" id="GO:0042790">
    <property type="term" value="P:nucleolar large rRNA transcription by RNA polymerase I"/>
    <property type="evidence" value="ECO:0007669"/>
    <property type="project" value="TreeGrafter"/>
</dbReference>
<reference evidence="3 4" key="1">
    <citation type="journal article" date="2014" name="BMC Genomics">
        <title>Genome sequencing of four Aureobasidium pullulans varieties: biotechnological potential, stress tolerance, and description of new species.</title>
        <authorList>
            <person name="Gostin Ar C."/>
            <person name="Ohm R.A."/>
            <person name="Kogej T."/>
            <person name="Sonjak S."/>
            <person name="Turk M."/>
            <person name="Zajc J."/>
            <person name="Zalar P."/>
            <person name="Grube M."/>
            <person name="Sun H."/>
            <person name="Han J."/>
            <person name="Sharma A."/>
            <person name="Chiniquy J."/>
            <person name="Ngan C.Y."/>
            <person name="Lipzen A."/>
            <person name="Barry K."/>
            <person name="Grigoriev I.V."/>
            <person name="Gunde-Cimerman N."/>
        </authorList>
    </citation>
    <scope>NUCLEOTIDE SEQUENCE [LARGE SCALE GENOMIC DNA]</scope>
    <source>
        <strain evidence="3 4">CBS 147.97</strain>
    </source>
</reference>
<protein>
    <recommendedName>
        <fullName evidence="2">Extracellular mutant protein 11 C-terminal domain-containing protein</fullName>
    </recommendedName>
</protein>
<feature type="compositionally biased region" description="Basic and acidic residues" evidence="1">
    <location>
        <begin position="10"/>
        <end position="33"/>
    </location>
</feature>
<feature type="region of interest" description="Disordered" evidence="1">
    <location>
        <begin position="1"/>
        <end position="122"/>
    </location>
</feature>
<accession>A0A074WKM7</accession>
<sequence>MAGMGNFALRNDHPNSQDADRPATAQKTRDAVEHNGNPVFDTDTEEFDATQDSLDEPDHAASDGSQDGSEHDHDDEQADQGYYQHGIAQLDVMMSQMKRDNAQAGYNNTDSYPPTTSGEPDQLDYSEHEVELDQPQAQSRAKQHRDLTMIKPAQRNVVSTPLVTQTEPPHTQHTKDALKVTVKPTKLRVQHQKSRSKTHGTSQPMAKHAPGQFQTTTHAATTHQATVRAPLEQPDQALRQSARAQIITTDHRPKHINEVGSHHQQYARRPDPHEQHLNNIHPQQHNGFHHQQQQQQQQRVEDLPEEHYEHNTYAEDLDYELGRLYEKDFDDLQNEPFDGPPREDAHDAPSDSSSMPLEERLAAFSRLDVQDQKELFSSLDIEQWEEAGDWFQKRFSEIFDKLKTARRNRRDKASEFEQRIAQRQQAVTKKRKITDDVLSEMKRTGQLVLVGTPKKKQKVTE</sequence>
<dbReference type="OrthoDB" id="5346740at2759"/>
<feature type="compositionally biased region" description="Low complexity" evidence="1">
    <location>
        <begin position="214"/>
        <end position="226"/>
    </location>
</feature>
<evidence type="ECO:0000256" key="1">
    <source>
        <dbReference type="SAM" id="MobiDB-lite"/>
    </source>
</evidence>
<feature type="compositionally biased region" description="Basic and acidic residues" evidence="1">
    <location>
        <begin position="340"/>
        <end position="349"/>
    </location>
</feature>
<evidence type="ECO:0000313" key="4">
    <source>
        <dbReference type="Proteomes" id="UP000027730"/>
    </source>
</evidence>
<dbReference type="STRING" id="1043004.A0A074WKM7"/>
<dbReference type="GO" id="GO:0001164">
    <property type="term" value="F:RNA polymerase I core promoter sequence-specific DNA binding"/>
    <property type="evidence" value="ECO:0007669"/>
    <property type="project" value="TreeGrafter"/>
</dbReference>
<feature type="compositionally biased region" description="Low complexity" evidence="1">
    <location>
        <begin position="281"/>
        <end position="298"/>
    </location>
</feature>
<dbReference type="GeneID" id="25416734"/>
<evidence type="ECO:0000313" key="3">
    <source>
        <dbReference type="EMBL" id="KEQ73685.1"/>
    </source>
</evidence>
<organism evidence="3 4">
    <name type="scientific">Aureobasidium namibiae CBS 147.97</name>
    <dbReference type="NCBI Taxonomy" id="1043004"/>
    <lineage>
        <taxon>Eukaryota</taxon>
        <taxon>Fungi</taxon>
        <taxon>Dikarya</taxon>
        <taxon>Ascomycota</taxon>
        <taxon>Pezizomycotina</taxon>
        <taxon>Dothideomycetes</taxon>
        <taxon>Dothideomycetidae</taxon>
        <taxon>Dothideales</taxon>
        <taxon>Saccotheciaceae</taxon>
        <taxon>Aureobasidium</taxon>
    </lineage>
</organism>
<evidence type="ECO:0000259" key="2">
    <source>
        <dbReference type="Pfam" id="PF15463"/>
    </source>
</evidence>
<dbReference type="PANTHER" id="PTHR28244:SF1">
    <property type="entry name" value="RNA POLYMERASE I-SPECIFIC TRANSCRIPTION INITIATION FACTOR RRN11"/>
    <property type="match status" value="1"/>
</dbReference>
<feature type="compositionally biased region" description="Polar residues" evidence="1">
    <location>
        <begin position="104"/>
        <end position="119"/>
    </location>
</feature>
<dbReference type="InterPro" id="IPR053029">
    <property type="entry name" value="RNA_pol_I-specific_init_factor"/>
</dbReference>
<dbReference type="EMBL" id="KL584708">
    <property type="protein sequence ID" value="KEQ73685.1"/>
    <property type="molecule type" value="Genomic_DNA"/>
</dbReference>
<keyword evidence="4" id="KW-1185">Reference proteome</keyword>
<proteinExistence type="predicted"/>
<feature type="region of interest" description="Disordered" evidence="1">
    <location>
        <begin position="186"/>
        <end position="234"/>
    </location>
</feature>
<dbReference type="RefSeq" id="XP_013428259.1">
    <property type="nucleotide sequence ID" value="XM_013572805.1"/>
</dbReference>